<keyword evidence="3 6" id="KW-0812">Transmembrane</keyword>
<dbReference type="InterPro" id="IPR051423">
    <property type="entry name" value="CD225/Dispanin"/>
</dbReference>
<feature type="transmembrane region" description="Helical" evidence="6">
    <location>
        <begin position="37"/>
        <end position="58"/>
    </location>
</feature>
<dbReference type="GO" id="GO:0016020">
    <property type="term" value="C:membrane"/>
    <property type="evidence" value="ECO:0007669"/>
    <property type="project" value="UniProtKB-SubCell"/>
</dbReference>
<proteinExistence type="inferred from homology"/>
<dbReference type="PANTHER" id="PTHR14948:SF25">
    <property type="entry name" value="DUF4190 DOMAIN-CONTAINING PROTEIN"/>
    <property type="match status" value="1"/>
</dbReference>
<evidence type="ECO:0008006" key="9">
    <source>
        <dbReference type="Google" id="ProtNLM"/>
    </source>
</evidence>
<name>A0A8W8MZD0_MAGGI</name>
<comment type="subcellular location">
    <subcellularLocation>
        <location evidence="1">Membrane</location>
    </subcellularLocation>
</comment>
<dbReference type="AlphaFoldDB" id="A0A8W8MZD0"/>
<keyword evidence="8" id="KW-1185">Reference proteome</keyword>
<protein>
    <recommendedName>
        <fullName evidence="9">Proline-rich transmembrane protein 1</fullName>
    </recommendedName>
</protein>
<sequence length="117" mass="12881">MEGYGIGQSTQYTTWSTNVVAPQAMTMTHVPPPYEDYTGRAMFAAFCCCWPLGLCALIKASEARKSYQVGDSETARSQADQARQLSNISIGVGCASFVLLFTFIVLYYTVILYSFSD</sequence>
<evidence type="ECO:0000256" key="6">
    <source>
        <dbReference type="SAM" id="Phobius"/>
    </source>
</evidence>
<dbReference type="EnsemblMetazoa" id="G3989.3">
    <property type="protein sequence ID" value="G3989.3:cds"/>
    <property type="gene ID" value="G3989"/>
</dbReference>
<dbReference type="PANTHER" id="PTHR14948">
    <property type="entry name" value="NG5"/>
    <property type="match status" value="1"/>
</dbReference>
<accession>A0A8W8MZD0</accession>
<evidence type="ECO:0000313" key="7">
    <source>
        <dbReference type="EnsemblMetazoa" id="G3989.3:cds"/>
    </source>
</evidence>
<keyword evidence="4 6" id="KW-1133">Transmembrane helix</keyword>
<evidence type="ECO:0000256" key="1">
    <source>
        <dbReference type="ARBA" id="ARBA00004370"/>
    </source>
</evidence>
<dbReference type="OrthoDB" id="5989802at2759"/>
<dbReference type="Pfam" id="PF04505">
    <property type="entry name" value="CD225"/>
    <property type="match status" value="1"/>
</dbReference>
<evidence type="ECO:0000313" key="8">
    <source>
        <dbReference type="Proteomes" id="UP000005408"/>
    </source>
</evidence>
<comment type="similarity">
    <text evidence="2">Belongs to the CD225/Dispanin family.</text>
</comment>
<keyword evidence="5 6" id="KW-0472">Membrane</keyword>
<evidence type="ECO:0000256" key="2">
    <source>
        <dbReference type="ARBA" id="ARBA00006843"/>
    </source>
</evidence>
<evidence type="ECO:0000256" key="3">
    <source>
        <dbReference type="ARBA" id="ARBA00022692"/>
    </source>
</evidence>
<reference evidence="7" key="1">
    <citation type="submission" date="2022-08" db="UniProtKB">
        <authorList>
            <consortium name="EnsemblMetazoa"/>
        </authorList>
    </citation>
    <scope>IDENTIFICATION</scope>
    <source>
        <strain evidence="7">05x7-T-G4-1.051#20</strain>
    </source>
</reference>
<evidence type="ECO:0000256" key="5">
    <source>
        <dbReference type="ARBA" id="ARBA00023136"/>
    </source>
</evidence>
<dbReference type="OMA" id="YTGRAMF"/>
<evidence type="ECO:0000256" key="4">
    <source>
        <dbReference type="ARBA" id="ARBA00022989"/>
    </source>
</evidence>
<dbReference type="Proteomes" id="UP000005408">
    <property type="component" value="Unassembled WGS sequence"/>
</dbReference>
<organism evidence="7 8">
    <name type="scientific">Magallana gigas</name>
    <name type="common">Pacific oyster</name>
    <name type="synonym">Crassostrea gigas</name>
    <dbReference type="NCBI Taxonomy" id="29159"/>
    <lineage>
        <taxon>Eukaryota</taxon>
        <taxon>Metazoa</taxon>
        <taxon>Spiralia</taxon>
        <taxon>Lophotrochozoa</taxon>
        <taxon>Mollusca</taxon>
        <taxon>Bivalvia</taxon>
        <taxon>Autobranchia</taxon>
        <taxon>Pteriomorphia</taxon>
        <taxon>Ostreida</taxon>
        <taxon>Ostreoidea</taxon>
        <taxon>Ostreidae</taxon>
        <taxon>Magallana</taxon>
    </lineage>
</organism>
<feature type="transmembrane region" description="Helical" evidence="6">
    <location>
        <begin position="90"/>
        <end position="115"/>
    </location>
</feature>
<dbReference type="InterPro" id="IPR007593">
    <property type="entry name" value="CD225/Dispanin_fam"/>
</dbReference>